<dbReference type="AlphaFoldDB" id="A0AAE6ETX0"/>
<dbReference type="InterPro" id="IPR043128">
    <property type="entry name" value="Rev_trsase/Diguanyl_cyclase"/>
</dbReference>
<reference evidence="4 5" key="1">
    <citation type="submission" date="2019-03" db="EMBL/GenBank/DDBJ databases">
        <title>Complete genome assembly of MDR B. fragilis.</title>
        <authorList>
            <person name="Sydenham T.V."/>
            <person name="Hasman H."/>
            <person name="Justesen U.S."/>
        </authorList>
    </citation>
    <scope>NUCLEOTIDE SEQUENCE [LARGE SCALE GENOMIC DNA]</scope>
    <source>
        <strain evidence="4 5">DCMSKEJBY0001B</strain>
    </source>
</reference>
<evidence type="ECO:0000313" key="5">
    <source>
        <dbReference type="Proteomes" id="UP000036847"/>
    </source>
</evidence>
<organism evidence="4 5">
    <name type="scientific">Bacteroides fragilis</name>
    <dbReference type="NCBI Taxonomy" id="817"/>
    <lineage>
        <taxon>Bacteria</taxon>
        <taxon>Pseudomonadati</taxon>
        <taxon>Bacteroidota</taxon>
        <taxon>Bacteroidia</taxon>
        <taxon>Bacteroidales</taxon>
        <taxon>Bacteroidaceae</taxon>
        <taxon>Bacteroides</taxon>
    </lineage>
</organism>
<proteinExistence type="predicted"/>
<sequence>MFTLKAIEITMLTTEYVSKYQFKYGVSLFIDLILCIFFIFCNKTVSLLALILVFLLLKIVLCRISIRQERNREYRDLLTGLYNRNYLVNKYLKGTESKKATSLVVLDIDDFSQINSEKGYKYADRILYQVAEIMSNVFKDDYIFRFGGDEFVIMGCSEVGIYANKVEELKKKLASKNVKISGLHTSLTSSSSKGDLIYMVIDKMIKKKKEEKNFL</sequence>
<evidence type="ECO:0000313" key="4">
    <source>
        <dbReference type="EMBL" id="QCQ46053.1"/>
    </source>
</evidence>
<dbReference type="GO" id="GO:1902201">
    <property type="term" value="P:negative regulation of bacterial-type flagellum-dependent cell motility"/>
    <property type="evidence" value="ECO:0007669"/>
    <property type="project" value="TreeGrafter"/>
</dbReference>
<protein>
    <recommendedName>
        <fullName evidence="1">diguanylate cyclase</fullName>
        <ecNumber evidence="1">2.7.7.65</ecNumber>
    </recommendedName>
</protein>
<dbReference type="Gene3D" id="3.30.70.270">
    <property type="match status" value="1"/>
</dbReference>
<dbReference type="EMBL" id="CP036546">
    <property type="protein sequence ID" value="QCQ46053.1"/>
    <property type="molecule type" value="Genomic_DNA"/>
</dbReference>
<dbReference type="GO" id="GO:0005886">
    <property type="term" value="C:plasma membrane"/>
    <property type="evidence" value="ECO:0007669"/>
    <property type="project" value="TreeGrafter"/>
</dbReference>
<dbReference type="Proteomes" id="UP000036847">
    <property type="component" value="Chromosome"/>
</dbReference>
<dbReference type="PROSITE" id="PS50887">
    <property type="entry name" value="GGDEF"/>
    <property type="match status" value="1"/>
</dbReference>
<dbReference type="SMART" id="SM00267">
    <property type="entry name" value="GGDEF"/>
    <property type="match status" value="1"/>
</dbReference>
<keyword evidence="2" id="KW-1133">Transmembrane helix</keyword>
<feature type="domain" description="GGDEF" evidence="3">
    <location>
        <begin position="99"/>
        <end position="215"/>
    </location>
</feature>
<feature type="transmembrane region" description="Helical" evidence="2">
    <location>
        <begin position="46"/>
        <end position="66"/>
    </location>
</feature>
<dbReference type="Pfam" id="PF00990">
    <property type="entry name" value="GGDEF"/>
    <property type="match status" value="1"/>
</dbReference>
<evidence type="ECO:0000256" key="1">
    <source>
        <dbReference type="ARBA" id="ARBA00012528"/>
    </source>
</evidence>
<evidence type="ECO:0000256" key="2">
    <source>
        <dbReference type="SAM" id="Phobius"/>
    </source>
</evidence>
<name>A0AAE6ETX0_BACFG</name>
<keyword evidence="2" id="KW-0472">Membrane</keyword>
<dbReference type="PANTHER" id="PTHR45138:SF6">
    <property type="entry name" value="DIGUANYLATE CYCLASE DGCN"/>
    <property type="match status" value="1"/>
</dbReference>
<dbReference type="InterPro" id="IPR000160">
    <property type="entry name" value="GGDEF_dom"/>
</dbReference>
<feature type="transmembrane region" description="Helical" evidence="2">
    <location>
        <begin position="21"/>
        <end position="40"/>
    </location>
</feature>
<dbReference type="PANTHER" id="PTHR45138">
    <property type="entry name" value="REGULATORY COMPONENTS OF SENSORY TRANSDUCTION SYSTEM"/>
    <property type="match status" value="1"/>
</dbReference>
<accession>A0AAE6ETX0</accession>
<dbReference type="SUPFAM" id="SSF55073">
    <property type="entry name" value="Nucleotide cyclase"/>
    <property type="match status" value="1"/>
</dbReference>
<dbReference type="GO" id="GO:0043709">
    <property type="term" value="P:cell adhesion involved in single-species biofilm formation"/>
    <property type="evidence" value="ECO:0007669"/>
    <property type="project" value="TreeGrafter"/>
</dbReference>
<evidence type="ECO:0000259" key="3">
    <source>
        <dbReference type="PROSITE" id="PS50887"/>
    </source>
</evidence>
<dbReference type="CDD" id="cd01949">
    <property type="entry name" value="GGDEF"/>
    <property type="match status" value="1"/>
</dbReference>
<gene>
    <name evidence="4" type="ORF">EC80_014915</name>
</gene>
<dbReference type="NCBIfam" id="TIGR00254">
    <property type="entry name" value="GGDEF"/>
    <property type="match status" value="1"/>
</dbReference>
<keyword evidence="2" id="KW-0812">Transmembrane</keyword>
<dbReference type="InterPro" id="IPR029787">
    <property type="entry name" value="Nucleotide_cyclase"/>
</dbReference>
<dbReference type="GO" id="GO:0052621">
    <property type="term" value="F:diguanylate cyclase activity"/>
    <property type="evidence" value="ECO:0007669"/>
    <property type="project" value="UniProtKB-EC"/>
</dbReference>
<dbReference type="EC" id="2.7.7.65" evidence="1"/>
<dbReference type="InterPro" id="IPR050469">
    <property type="entry name" value="Diguanylate_Cyclase"/>
</dbReference>